<dbReference type="EMBL" id="CP003940">
    <property type="protein sequence ID" value="AFZ47614.1"/>
    <property type="molecule type" value="Genomic_DNA"/>
</dbReference>
<dbReference type="PANTHER" id="PTHR21043">
    <property type="entry name" value="IOJAP SUPERFAMILY ORTHOLOG"/>
    <property type="match status" value="1"/>
</dbReference>
<comment type="function">
    <text evidence="2">Functions as a ribosomal silencing factor. Interacts with ribosomal protein uL14 (rplN), blocking formation of intersubunit bridge B8. Prevents association of the 30S and 50S ribosomal subunits and the formation of functional ribosomes, thus repressing translation.</text>
</comment>
<dbReference type="Pfam" id="PF02410">
    <property type="entry name" value="RsfS"/>
    <property type="match status" value="1"/>
</dbReference>
<dbReference type="GO" id="GO:0043023">
    <property type="term" value="F:ribosomal large subunit binding"/>
    <property type="evidence" value="ECO:0007669"/>
    <property type="project" value="TreeGrafter"/>
</dbReference>
<dbReference type="Proteomes" id="UP000010483">
    <property type="component" value="Chromosome"/>
</dbReference>
<evidence type="ECO:0000256" key="1">
    <source>
        <dbReference type="ARBA" id="ARBA00010574"/>
    </source>
</evidence>
<reference evidence="4" key="1">
    <citation type="journal article" date="2013" name="Proc. Natl. Acad. Sci. U.S.A.">
        <title>Improving the coverage of the cyanobacterial phylum using diversity-driven genome sequencing.</title>
        <authorList>
            <person name="Shih P.M."/>
            <person name="Wu D."/>
            <person name="Latifi A."/>
            <person name="Axen S.D."/>
            <person name="Fewer D.P."/>
            <person name="Talla E."/>
            <person name="Calteau A."/>
            <person name="Cai F."/>
            <person name="Tandeau de Marsac N."/>
            <person name="Rippka R."/>
            <person name="Herdman M."/>
            <person name="Sivonen K."/>
            <person name="Coursin T."/>
            <person name="Laurent T."/>
            <person name="Goodwin L."/>
            <person name="Nolan M."/>
            <person name="Davenport K.W."/>
            <person name="Han C.S."/>
            <person name="Rubin E.M."/>
            <person name="Eisen J.A."/>
            <person name="Woyke T."/>
            <person name="Gugger M."/>
            <person name="Kerfeld C.A."/>
        </authorList>
    </citation>
    <scope>NUCLEOTIDE SEQUENCE [LARGE SCALE GENOMIC DNA]</scope>
    <source>
        <strain evidence="4">ATCC 29140 / PCC 7202</strain>
    </source>
</reference>
<comment type="similarity">
    <text evidence="1 2">Belongs to the Iojap/RsfS family.</text>
</comment>
<dbReference type="PATRIC" id="fig|292563.3.peg.1724"/>
<dbReference type="NCBIfam" id="TIGR00090">
    <property type="entry name" value="rsfS_iojap_ybeB"/>
    <property type="match status" value="1"/>
</dbReference>
<protein>
    <recommendedName>
        <fullName evidence="2">Ribosomal silencing factor RsfS</fullName>
    </recommendedName>
</protein>
<dbReference type="HOGENOM" id="CLU_092688_2_1_3"/>
<dbReference type="SUPFAM" id="SSF81301">
    <property type="entry name" value="Nucleotidyltransferase"/>
    <property type="match status" value="1"/>
</dbReference>
<dbReference type="PANTHER" id="PTHR21043:SF0">
    <property type="entry name" value="MITOCHONDRIAL ASSEMBLY OF RIBOSOMAL LARGE SUBUNIT PROTEIN 1"/>
    <property type="match status" value="1"/>
</dbReference>
<dbReference type="GO" id="GO:0017148">
    <property type="term" value="P:negative regulation of translation"/>
    <property type="evidence" value="ECO:0007669"/>
    <property type="project" value="UniProtKB-UniRule"/>
</dbReference>
<gene>
    <name evidence="2" type="primary">rsfS</name>
    <name evidence="3" type="ordered locus">Cyast_1653</name>
</gene>
<dbReference type="STRING" id="292563.Cyast_1653"/>
<sequence>MTKSDLQIEHQLNSTNDNVNKPFDSKELALIIADAADDRKGEDIKILDVSELSYLADYFVIITGFSLPQLRAISLSIEGKVSEKMGIEPVRVEGKSEGNWILHDYGDVIAHIFLPEAREYYGLEAFWGRAKTIDNDEWMHH</sequence>
<dbReference type="GO" id="GO:0090071">
    <property type="term" value="P:negative regulation of ribosome biogenesis"/>
    <property type="evidence" value="ECO:0007669"/>
    <property type="project" value="UniProtKB-UniRule"/>
</dbReference>
<evidence type="ECO:0000256" key="2">
    <source>
        <dbReference type="HAMAP-Rule" id="MF_01477"/>
    </source>
</evidence>
<dbReference type="InterPro" id="IPR004394">
    <property type="entry name" value="Iojap/RsfS/C7orf30"/>
</dbReference>
<dbReference type="GO" id="GO:0042256">
    <property type="term" value="P:cytosolic ribosome assembly"/>
    <property type="evidence" value="ECO:0007669"/>
    <property type="project" value="UniProtKB-UniRule"/>
</dbReference>
<keyword evidence="2" id="KW-0810">Translation regulation</keyword>
<dbReference type="GO" id="GO:0005737">
    <property type="term" value="C:cytoplasm"/>
    <property type="evidence" value="ECO:0007669"/>
    <property type="project" value="UniProtKB-SubCell"/>
</dbReference>
<evidence type="ECO:0000313" key="4">
    <source>
        <dbReference type="Proteomes" id="UP000010483"/>
    </source>
</evidence>
<dbReference type="AlphaFoldDB" id="K9YL55"/>
<keyword evidence="2" id="KW-0678">Repressor</keyword>
<proteinExistence type="inferred from homology"/>
<keyword evidence="4" id="KW-1185">Reference proteome</keyword>
<comment type="subcellular location">
    <subcellularLocation>
        <location evidence="2">Cytoplasm</location>
    </subcellularLocation>
</comment>
<dbReference type="HAMAP" id="MF_01477">
    <property type="entry name" value="Iojap_RsfS"/>
    <property type="match status" value="1"/>
</dbReference>
<keyword evidence="2" id="KW-0963">Cytoplasm</keyword>
<dbReference type="eggNOG" id="COG0799">
    <property type="taxonomic scope" value="Bacteria"/>
</dbReference>
<name>K9YL55_CYASC</name>
<evidence type="ECO:0000313" key="3">
    <source>
        <dbReference type="EMBL" id="AFZ47614.1"/>
    </source>
</evidence>
<comment type="subunit">
    <text evidence="2">Interacts with ribosomal protein uL14 (rplN).</text>
</comment>
<dbReference type="InterPro" id="IPR043519">
    <property type="entry name" value="NT_sf"/>
</dbReference>
<organism evidence="3 4">
    <name type="scientific">Cyanobacterium stanieri (strain ATCC 29140 / PCC 7202)</name>
    <dbReference type="NCBI Taxonomy" id="292563"/>
    <lineage>
        <taxon>Bacteria</taxon>
        <taxon>Bacillati</taxon>
        <taxon>Cyanobacteriota</taxon>
        <taxon>Cyanophyceae</taxon>
        <taxon>Oscillatoriophycideae</taxon>
        <taxon>Chroococcales</taxon>
        <taxon>Geminocystaceae</taxon>
        <taxon>Cyanobacterium</taxon>
    </lineage>
</organism>
<dbReference type="Gene3D" id="3.30.460.10">
    <property type="entry name" value="Beta Polymerase, domain 2"/>
    <property type="match status" value="1"/>
</dbReference>
<dbReference type="KEGG" id="csn:Cyast_1653"/>
<accession>K9YL55</accession>